<evidence type="ECO:0000313" key="2">
    <source>
        <dbReference type="EMBL" id="KAG0253434.1"/>
    </source>
</evidence>
<feature type="compositionally biased region" description="Low complexity" evidence="1">
    <location>
        <begin position="126"/>
        <end position="137"/>
    </location>
</feature>
<sequence length="1057" mass="117184">MSDNTRRQRAPQQQPAAFTSSNMTNFNATNEQRPRYNDSFDQPAEPFECDVSAILPIKENNYSVFSDMEDSFDDTDFHSESDQESSHESLKAKKALSASSLMSQQRQPSYARLQQQKKKHEDIHRQNQGQSQGQGPQAENGPDAYLDDPQSENQDALHARYLEVESAWLPLQEDEADYANDQEEQFMEPQDQSPQYKEPRNDNNSYLSPNYHDDEPPGGQARLSTIAELSELPSINFTNGRQQVHRPHEPFPAGPVVISRDLELEDLLDHEDIKNEKIRQDLMANLKETDILGPVHDTHNFHLSSLTGAGRPSEPRQEIEEEVEEESRQEDQGEWDLNESELQDSRLMREYAVLFPNGAVDSEQSGSNAGGLAGYNDSDQFQEEEEEEEEDEVDEDDEFFDGSDEETDDEYYAQFDLNGGNGNMILGNNIPRKPRALAPPPGSKLPVPGSAIREKESPVPQPTPVTRVPSRISPPATNPTPSQIVPKSAPQSAAPITPRAPPTTGLRRPQVFAKSPSTSSNTLPAAISEPTLAMGSILDGLDDEPEYDIPYEESSKAKYAREVAEKIKEDEKRMQLAAETPATATTSLPQSKLPRTLPAPSVGKGMKNAPGISTNIARSSIPPPKVTITRQITEPKSPHDRRSSEQERGSNALDLPGYATSSRINSPRQSNMQVERRQSGERDREPSVPASPISPSSPRTARNTGTNSKRSSLYENPMDRYIPTRDTEPSVHRRRSSDTERDSSVPTSPRSPLSPRSPRTTETGSNRSSMYGANGDRFVPTLKESYKELVKIRQEIVDWREEIHRDGMSMSKHASSSTRAATSTRRNSRSPEKKPVITTSEPQPRQVSGVVVERLSRNTAPHSPSSSTMVPSSPSTSTARKNGQAPHSQSHPLKPSRTSTIESATTSSTTRTSYSNGNSGSVTNRQQGTQRSSRPGSPLSKENRYWGYDDQNQSGSSGQSAEDGDGCPAYLWPIELRFNSNTSGAVRSTTTIVNRSQKRMQFEILRPKGISVTPAFGHIPAGREQRLVVDIAEDRGPGRVVVELDGEWLMPLAIRFQ</sequence>
<feature type="region of interest" description="Disordered" evidence="1">
    <location>
        <begin position="301"/>
        <end position="343"/>
    </location>
</feature>
<feature type="compositionally biased region" description="Polar residues" evidence="1">
    <location>
        <begin position="879"/>
        <end position="891"/>
    </location>
</feature>
<feature type="compositionally biased region" description="Polar residues" evidence="1">
    <location>
        <begin position="699"/>
        <end position="714"/>
    </location>
</feature>
<feature type="compositionally biased region" description="Polar residues" evidence="1">
    <location>
        <begin position="922"/>
        <end position="935"/>
    </location>
</feature>
<evidence type="ECO:0000313" key="3">
    <source>
        <dbReference type="Proteomes" id="UP000726737"/>
    </source>
</evidence>
<feature type="region of interest" description="Disordered" evidence="1">
    <location>
        <begin position="358"/>
        <end position="527"/>
    </location>
</feature>
<dbReference type="Proteomes" id="UP000726737">
    <property type="component" value="Unassembled WGS sequence"/>
</dbReference>
<feature type="region of interest" description="Disordered" evidence="1">
    <location>
        <begin position="67"/>
        <end position="150"/>
    </location>
</feature>
<evidence type="ECO:0000256" key="1">
    <source>
        <dbReference type="SAM" id="MobiDB-lite"/>
    </source>
</evidence>
<feature type="compositionally biased region" description="Low complexity" evidence="1">
    <location>
        <begin position="863"/>
        <end position="878"/>
    </location>
</feature>
<feature type="region of interest" description="Disordered" evidence="1">
    <location>
        <begin position="805"/>
        <end position="964"/>
    </location>
</feature>
<feature type="compositionally biased region" description="Basic and acidic residues" evidence="1">
    <location>
        <begin position="636"/>
        <end position="648"/>
    </location>
</feature>
<feature type="compositionally biased region" description="Low complexity" evidence="1">
    <location>
        <begin position="687"/>
        <end position="698"/>
    </location>
</feature>
<accession>A0A9P6PT12</accession>
<protein>
    <recommendedName>
        <fullName evidence="4">MSP domain-containing protein</fullName>
    </recommendedName>
</protein>
<proteinExistence type="predicted"/>
<dbReference type="OrthoDB" id="2447027at2759"/>
<feature type="compositionally biased region" description="Acidic residues" evidence="1">
    <location>
        <begin position="540"/>
        <end position="551"/>
    </location>
</feature>
<feature type="compositionally biased region" description="Low complexity" evidence="1">
    <location>
        <begin position="814"/>
        <end position="825"/>
    </location>
</feature>
<name>A0A9P6PT12_9FUNG</name>
<dbReference type="AlphaFoldDB" id="A0A9P6PT12"/>
<feature type="compositionally biased region" description="Low complexity" evidence="1">
    <location>
        <begin position="744"/>
        <end position="761"/>
    </location>
</feature>
<feature type="compositionally biased region" description="Acidic residues" evidence="1">
    <location>
        <begin position="319"/>
        <end position="342"/>
    </location>
</feature>
<feature type="compositionally biased region" description="Basic and acidic residues" evidence="1">
    <location>
        <begin position="75"/>
        <end position="91"/>
    </location>
</feature>
<reference evidence="2" key="1">
    <citation type="journal article" date="2020" name="Fungal Divers.">
        <title>Resolving the Mortierellaceae phylogeny through synthesis of multi-gene phylogenetics and phylogenomics.</title>
        <authorList>
            <person name="Vandepol N."/>
            <person name="Liber J."/>
            <person name="Desiro A."/>
            <person name="Na H."/>
            <person name="Kennedy M."/>
            <person name="Barry K."/>
            <person name="Grigoriev I.V."/>
            <person name="Miller A.N."/>
            <person name="O'Donnell K."/>
            <person name="Stajich J.E."/>
            <person name="Bonito G."/>
        </authorList>
    </citation>
    <scope>NUCLEOTIDE SEQUENCE</scope>
    <source>
        <strain evidence="2">KOD948</strain>
    </source>
</reference>
<comment type="caution">
    <text evidence="2">The sequence shown here is derived from an EMBL/GenBank/DDBJ whole genome shotgun (WGS) entry which is preliminary data.</text>
</comment>
<feature type="compositionally biased region" description="Polar residues" evidence="1">
    <location>
        <begin position="104"/>
        <end position="114"/>
    </location>
</feature>
<feature type="region of interest" description="Disordered" evidence="1">
    <location>
        <begin position="184"/>
        <end position="221"/>
    </location>
</feature>
<evidence type="ECO:0008006" key="4">
    <source>
        <dbReference type="Google" id="ProtNLM"/>
    </source>
</evidence>
<feature type="compositionally biased region" description="Polar residues" evidence="1">
    <location>
        <begin position="659"/>
        <end position="673"/>
    </location>
</feature>
<feature type="compositionally biased region" description="Acidic residues" evidence="1">
    <location>
        <begin position="380"/>
        <end position="411"/>
    </location>
</feature>
<feature type="compositionally biased region" description="Low complexity" evidence="1">
    <location>
        <begin position="896"/>
        <end position="921"/>
    </location>
</feature>
<feature type="compositionally biased region" description="Basic and acidic residues" evidence="1">
    <location>
        <begin position="674"/>
        <end position="686"/>
    </location>
</feature>
<organism evidence="2 3">
    <name type="scientific">Mortierella polycephala</name>
    <dbReference type="NCBI Taxonomy" id="41804"/>
    <lineage>
        <taxon>Eukaryota</taxon>
        <taxon>Fungi</taxon>
        <taxon>Fungi incertae sedis</taxon>
        <taxon>Mucoromycota</taxon>
        <taxon>Mortierellomycotina</taxon>
        <taxon>Mortierellomycetes</taxon>
        <taxon>Mortierellales</taxon>
        <taxon>Mortierellaceae</taxon>
        <taxon>Mortierella</taxon>
    </lineage>
</organism>
<feature type="compositionally biased region" description="Basic and acidic residues" evidence="1">
    <location>
        <begin position="722"/>
        <end position="743"/>
    </location>
</feature>
<feature type="region of interest" description="Disordered" evidence="1">
    <location>
        <begin position="537"/>
        <end position="556"/>
    </location>
</feature>
<feature type="compositionally biased region" description="Polar residues" evidence="1">
    <location>
        <begin position="837"/>
        <end position="846"/>
    </location>
</feature>
<keyword evidence="3" id="KW-1185">Reference proteome</keyword>
<feature type="region of interest" description="Disordered" evidence="1">
    <location>
        <begin position="570"/>
        <end position="780"/>
    </location>
</feature>
<feature type="compositionally biased region" description="Polar residues" evidence="1">
    <location>
        <begin position="762"/>
        <end position="771"/>
    </location>
</feature>
<gene>
    <name evidence="2" type="ORF">BG011_006382</name>
</gene>
<feature type="compositionally biased region" description="Polar residues" evidence="1">
    <location>
        <begin position="479"/>
        <end position="491"/>
    </location>
</feature>
<dbReference type="EMBL" id="JAAAJA010000460">
    <property type="protein sequence ID" value="KAG0253434.1"/>
    <property type="molecule type" value="Genomic_DNA"/>
</dbReference>
<feature type="compositionally biased region" description="Polar residues" evidence="1">
    <location>
        <begin position="18"/>
        <end position="31"/>
    </location>
</feature>
<feature type="region of interest" description="Disordered" evidence="1">
    <location>
        <begin position="1"/>
        <end position="44"/>
    </location>
</feature>